<keyword evidence="4 7" id="KW-1133">Transmembrane helix</keyword>
<reference evidence="12" key="2">
    <citation type="submission" date="2015-06" db="UniProtKB">
        <authorList>
            <consortium name="EnsemblProtists"/>
        </authorList>
    </citation>
    <scope>IDENTIFICATION</scope>
    <source>
        <strain evidence="12">Pr102</strain>
    </source>
</reference>
<dbReference type="FunFam" id="2.120.10.80:FF:000284">
    <property type="entry name" value="Uncharacterized protein"/>
    <property type="match status" value="1"/>
</dbReference>
<keyword evidence="6" id="KW-0129">CBS domain</keyword>
<dbReference type="SUPFAM" id="SSF54631">
    <property type="entry name" value="CBS-domain pair"/>
    <property type="match status" value="1"/>
</dbReference>
<accession>H3GNL4</accession>
<evidence type="ECO:0000313" key="12">
    <source>
        <dbReference type="EnsemblProtists" id="Phyra78204"/>
    </source>
</evidence>
<protein>
    <recommendedName>
        <fullName evidence="14">CNNM transmembrane domain-containing protein</fullName>
    </recommendedName>
</protein>
<dbReference type="EnsemblProtists" id="Phyra78204">
    <property type="protein sequence ID" value="Phyra78204"/>
    <property type="gene ID" value="Phyra78204"/>
</dbReference>
<dbReference type="Proteomes" id="UP000005238">
    <property type="component" value="Unassembled WGS sequence"/>
</dbReference>
<evidence type="ECO:0000256" key="5">
    <source>
        <dbReference type="ARBA" id="ARBA00023136"/>
    </source>
</evidence>
<evidence type="ECO:0000256" key="8">
    <source>
        <dbReference type="SAM" id="Phobius"/>
    </source>
</evidence>
<dbReference type="InterPro" id="IPR015915">
    <property type="entry name" value="Kelch-typ_b-propeller"/>
</dbReference>
<dbReference type="STRING" id="164328.H3GNL4"/>
<proteinExistence type="predicted"/>
<keyword evidence="13" id="KW-1185">Reference proteome</keyword>
<feature type="signal peptide" evidence="9">
    <location>
        <begin position="1"/>
        <end position="15"/>
    </location>
</feature>
<comment type="subcellular location">
    <subcellularLocation>
        <location evidence="1">Membrane</location>
        <topology evidence="1">Multi-pass membrane protein</topology>
    </subcellularLocation>
</comment>
<dbReference type="InterPro" id="IPR046342">
    <property type="entry name" value="CBS_dom_sf"/>
</dbReference>
<dbReference type="PROSITE" id="PS51846">
    <property type="entry name" value="CNNM"/>
    <property type="match status" value="1"/>
</dbReference>
<keyword evidence="5 7" id="KW-0472">Membrane</keyword>
<feature type="domain" description="CBS" evidence="10">
    <location>
        <begin position="249"/>
        <end position="311"/>
    </location>
</feature>
<dbReference type="InParanoid" id="H3GNL4"/>
<evidence type="ECO:0000256" key="7">
    <source>
        <dbReference type="PROSITE-ProRule" id="PRU01193"/>
    </source>
</evidence>
<evidence type="ECO:0008006" key="14">
    <source>
        <dbReference type="Google" id="ProtNLM"/>
    </source>
</evidence>
<dbReference type="Pfam" id="PF01595">
    <property type="entry name" value="CNNM"/>
    <property type="match status" value="1"/>
</dbReference>
<dbReference type="VEuPathDB" id="FungiDB:KRP22_5045"/>
<evidence type="ECO:0000256" key="9">
    <source>
        <dbReference type="SAM" id="SignalP"/>
    </source>
</evidence>
<organism evidence="12 13">
    <name type="scientific">Phytophthora ramorum</name>
    <name type="common">Sudden oak death agent</name>
    <dbReference type="NCBI Taxonomy" id="164328"/>
    <lineage>
        <taxon>Eukaryota</taxon>
        <taxon>Sar</taxon>
        <taxon>Stramenopiles</taxon>
        <taxon>Oomycota</taxon>
        <taxon>Peronosporomycetes</taxon>
        <taxon>Peronosporales</taxon>
        <taxon>Peronosporaceae</taxon>
        <taxon>Phytophthora</taxon>
    </lineage>
</organism>
<name>H3GNL4_PHYRM</name>
<keyword evidence="3" id="KW-0677">Repeat</keyword>
<dbReference type="InterPro" id="IPR000644">
    <property type="entry name" value="CBS_dom"/>
</dbReference>
<dbReference type="GO" id="GO:0022857">
    <property type="term" value="F:transmembrane transporter activity"/>
    <property type="evidence" value="ECO:0000318"/>
    <property type="project" value="GO_Central"/>
</dbReference>
<evidence type="ECO:0000256" key="6">
    <source>
        <dbReference type="PROSITE-ProRule" id="PRU00703"/>
    </source>
</evidence>
<feature type="domain" description="CNNM transmembrane" evidence="11">
    <location>
        <begin position="43"/>
        <end position="230"/>
    </location>
</feature>
<evidence type="ECO:0000256" key="3">
    <source>
        <dbReference type="ARBA" id="ARBA00022737"/>
    </source>
</evidence>
<dbReference type="HOGENOM" id="CLU_393566_0_0_1"/>
<evidence type="ECO:0000259" key="11">
    <source>
        <dbReference type="PROSITE" id="PS51846"/>
    </source>
</evidence>
<feature type="transmembrane region" description="Helical" evidence="8">
    <location>
        <begin position="167"/>
        <end position="189"/>
    </location>
</feature>
<dbReference type="GO" id="GO:0010960">
    <property type="term" value="P:magnesium ion homeostasis"/>
    <property type="evidence" value="ECO:0000318"/>
    <property type="project" value="GO_Central"/>
</dbReference>
<evidence type="ECO:0000256" key="4">
    <source>
        <dbReference type="ARBA" id="ARBA00022989"/>
    </source>
</evidence>
<evidence type="ECO:0000313" key="13">
    <source>
        <dbReference type="Proteomes" id="UP000005238"/>
    </source>
</evidence>
<dbReference type="AlphaFoldDB" id="H3GNL4"/>
<dbReference type="Gene3D" id="2.120.10.80">
    <property type="entry name" value="Kelch-type beta propeller"/>
    <property type="match status" value="1"/>
</dbReference>
<feature type="transmembrane region" description="Helical" evidence="8">
    <location>
        <begin position="141"/>
        <end position="158"/>
    </location>
</feature>
<dbReference type="PANTHER" id="PTHR12064">
    <property type="entry name" value="METAL TRANSPORTER CNNM"/>
    <property type="match status" value="1"/>
</dbReference>
<dbReference type="InterPro" id="IPR045095">
    <property type="entry name" value="ACDP"/>
</dbReference>
<dbReference type="CDD" id="cd04590">
    <property type="entry name" value="CBS_pair_CorC_HlyC_assoc"/>
    <property type="match status" value="1"/>
</dbReference>
<dbReference type="PANTHER" id="PTHR12064:SF94">
    <property type="entry name" value="UNEXTENDED PROTEIN"/>
    <property type="match status" value="1"/>
</dbReference>
<dbReference type="PROSITE" id="PS51371">
    <property type="entry name" value="CBS"/>
    <property type="match status" value="1"/>
</dbReference>
<keyword evidence="2 7" id="KW-0812">Transmembrane</keyword>
<dbReference type="InterPro" id="IPR044751">
    <property type="entry name" value="Ion_transp-like_CBS"/>
</dbReference>
<dbReference type="VEuPathDB" id="FungiDB:KRP23_5132"/>
<feature type="transmembrane region" description="Helical" evidence="8">
    <location>
        <begin position="114"/>
        <end position="135"/>
    </location>
</feature>
<dbReference type="eggNOG" id="KOG2118">
    <property type="taxonomic scope" value="Eukaryota"/>
</dbReference>
<dbReference type="Gene3D" id="3.10.580.10">
    <property type="entry name" value="CBS-domain"/>
    <property type="match status" value="1"/>
</dbReference>
<dbReference type="FunFam" id="3.10.580.10:FF:000053">
    <property type="entry name" value="Unplaced genomic scaffold supercont1.12, whole genome shotgun sequence"/>
    <property type="match status" value="1"/>
</dbReference>
<evidence type="ECO:0000256" key="1">
    <source>
        <dbReference type="ARBA" id="ARBA00004141"/>
    </source>
</evidence>
<reference evidence="13" key="1">
    <citation type="journal article" date="2006" name="Science">
        <title>Phytophthora genome sequences uncover evolutionary origins and mechanisms of pathogenesis.</title>
        <authorList>
            <person name="Tyler B.M."/>
            <person name="Tripathy S."/>
            <person name="Zhang X."/>
            <person name="Dehal P."/>
            <person name="Jiang R.H."/>
            <person name="Aerts A."/>
            <person name="Arredondo F.D."/>
            <person name="Baxter L."/>
            <person name="Bensasson D."/>
            <person name="Beynon J.L."/>
            <person name="Chapman J."/>
            <person name="Damasceno C.M."/>
            <person name="Dorrance A.E."/>
            <person name="Dou D."/>
            <person name="Dickerman A.W."/>
            <person name="Dubchak I.L."/>
            <person name="Garbelotto M."/>
            <person name="Gijzen M."/>
            <person name="Gordon S.G."/>
            <person name="Govers F."/>
            <person name="Grunwald N.J."/>
            <person name="Huang W."/>
            <person name="Ivors K.L."/>
            <person name="Jones R.W."/>
            <person name="Kamoun S."/>
            <person name="Krampis K."/>
            <person name="Lamour K.H."/>
            <person name="Lee M.K."/>
            <person name="McDonald W.H."/>
            <person name="Medina M."/>
            <person name="Meijer H.J."/>
            <person name="Nordberg E.K."/>
            <person name="Maclean D.J."/>
            <person name="Ospina-Giraldo M.D."/>
            <person name="Morris P.F."/>
            <person name="Phuntumart V."/>
            <person name="Putnam N.H."/>
            <person name="Rash S."/>
            <person name="Rose J.K."/>
            <person name="Sakihama Y."/>
            <person name="Salamov A.A."/>
            <person name="Savidor A."/>
            <person name="Scheuring C.F."/>
            <person name="Smith B.M."/>
            <person name="Sobral B.W."/>
            <person name="Terry A."/>
            <person name="Torto-Alalibo T.A."/>
            <person name="Win J."/>
            <person name="Xu Z."/>
            <person name="Zhang H."/>
            <person name="Grigoriev I.V."/>
            <person name="Rokhsar D.S."/>
            <person name="Boore J.L."/>
        </authorList>
    </citation>
    <scope>NUCLEOTIDE SEQUENCE [LARGE SCALE GENOMIC DNA]</scope>
    <source>
        <strain evidence="13">Pr102</strain>
    </source>
</reference>
<sequence length="701" mass="77504">MVSSTTLLLFRAASASLVVRRLMDGDHEEASAAADSDTGSARSDTFKAIHYAGILGLIVMSAISSGLTLGLMSLDKVSLDVVVRAGDRAEATTDEVLKAKAAKRILPVRADSNLLLTTLVLTTVAVNSLLSILMADLTSGLVGFFASTIIIVLFGEIVPQSLCARHALIIGSAFVPVVRVLLFVLYLFAKPVSYVLDRTVGEDVGTMFTKRELQKLVEIHVRQKVVHPEEGYIVRGAMSYKHKVVSDIMIPADKLFSLPISFPTMKFYTLKMIYNSGFSRIPVWNKDPNDVVGIVFTKDLIYVDPNEDVPLLAFARVFAVSAHRIWLDAQLGEVLSVFKMGSTHMALVYDVNNAGPGDPFYELKGLVTLEDIVEDILQSKITDETDSPEARKERQNCTDQIGYSDEAHAAAAFADKIWIVGGVSASYYTKRLEYTTSRSDVIFSLDGVEWTEVLEEAPFRRRYGHSLTTFTDSSDNVERLTLLGGFSPEAATDIWVTTDGEGDTSREEFIFLMGGWRDTSLHDVWRMNSDGKWELMKEAAPWEPRAWFSLVSFDSRTNGDVQLGPRLWVLGGGIVGNGIEKMYPFSDVWYTRDGVEWIAASSNASGISTAEWSMVTQSNAQVCMVNRAYYCHTSCTNEEGTISLANQLIPVCNPSTTLPEIPAQHTVLLNNSMITKTIYPDGCAQLYQRFFFWPEMSASRK</sequence>
<dbReference type="EMBL" id="DS566027">
    <property type="status" value="NOT_ANNOTATED_CDS"/>
    <property type="molecule type" value="Genomic_DNA"/>
</dbReference>
<evidence type="ECO:0000259" key="10">
    <source>
        <dbReference type="PROSITE" id="PS51371"/>
    </source>
</evidence>
<dbReference type="GO" id="GO:0016020">
    <property type="term" value="C:membrane"/>
    <property type="evidence" value="ECO:0007669"/>
    <property type="project" value="UniProtKB-SubCell"/>
</dbReference>
<evidence type="ECO:0000256" key="2">
    <source>
        <dbReference type="ARBA" id="ARBA00022692"/>
    </source>
</evidence>
<feature type="chain" id="PRO_5012045279" description="CNNM transmembrane domain-containing protein" evidence="9">
    <location>
        <begin position="16"/>
        <end position="701"/>
    </location>
</feature>
<feature type="transmembrane region" description="Helical" evidence="8">
    <location>
        <begin position="48"/>
        <end position="74"/>
    </location>
</feature>
<keyword evidence="9" id="KW-0732">Signal</keyword>
<dbReference type="InterPro" id="IPR002550">
    <property type="entry name" value="CNNM"/>
</dbReference>
<dbReference type="SUPFAM" id="SSF117281">
    <property type="entry name" value="Kelch motif"/>
    <property type="match status" value="1"/>
</dbReference>